<gene>
    <name evidence="1" type="ORF">ACFOPH_03245</name>
</gene>
<dbReference type="Proteomes" id="UP001595665">
    <property type="component" value="Unassembled WGS sequence"/>
</dbReference>
<sequence>MPNLRIVSDNAVSRAATLVASTTAGGLAAANLARDTKSNVHRATGTSVTYTLTWVAAEPIGCVALPFCNLSPTATMRVRAYASNGTTVLYDSGAGLACPAPALRPLGFTAAQAASAYAYGGGACARRWFSQVNAFKLVIDIVDTNNLQGYVEAACLVVGATWSPKYNASATSVSVIDRTEISRSAAGDQLADPGTISRKVPVDLRAMPEADRARFLDMVRNSRAYPVLLSVFPEDADLALERDFTIYGRRTKDSDIAYQFLGAYATTLEIEEI</sequence>
<organism evidence="1 2">
    <name type="scientific">Massilia haematophila</name>
    <dbReference type="NCBI Taxonomy" id="457923"/>
    <lineage>
        <taxon>Bacteria</taxon>
        <taxon>Pseudomonadati</taxon>
        <taxon>Pseudomonadota</taxon>
        <taxon>Betaproteobacteria</taxon>
        <taxon>Burkholderiales</taxon>
        <taxon>Oxalobacteraceae</taxon>
        <taxon>Telluria group</taxon>
        <taxon>Massilia</taxon>
    </lineage>
</organism>
<dbReference type="EMBL" id="JBHRVV010000001">
    <property type="protein sequence ID" value="MFC3457268.1"/>
    <property type="molecule type" value="Genomic_DNA"/>
</dbReference>
<evidence type="ECO:0000313" key="2">
    <source>
        <dbReference type="Proteomes" id="UP001595665"/>
    </source>
</evidence>
<name>A0ABV7PDN7_9BURK</name>
<reference evidence="2" key="1">
    <citation type="journal article" date="2019" name="Int. J. Syst. Evol. Microbiol.">
        <title>The Global Catalogue of Microorganisms (GCM) 10K type strain sequencing project: providing services to taxonomists for standard genome sequencing and annotation.</title>
        <authorList>
            <consortium name="The Broad Institute Genomics Platform"/>
            <consortium name="The Broad Institute Genome Sequencing Center for Infectious Disease"/>
            <person name="Wu L."/>
            <person name="Ma J."/>
        </authorList>
    </citation>
    <scope>NUCLEOTIDE SEQUENCE [LARGE SCALE GENOMIC DNA]</scope>
    <source>
        <strain evidence="2">CCM 7480</strain>
    </source>
</reference>
<comment type="caution">
    <text evidence="1">The sequence shown here is derived from an EMBL/GenBank/DDBJ whole genome shotgun (WGS) entry which is preliminary data.</text>
</comment>
<dbReference type="RefSeq" id="WP_312552412.1">
    <property type="nucleotide sequence ID" value="NZ_JBHRVV010000001.1"/>
</dbReference>
<accession>A0ABV7PDN7</accession>
<proteinExistence type="predicted"/>
<protein>
    <recommendedName>
        <fullName evidence="3">Tip attachment protein J domain-containing protein</fullName>
    </recommendedName>
</protein>
<evidence type="ECO:0000313" key="1">
    <source>
        <dbReference type="EMBL" id="MFC3457268.1"/>
    </source>
</evidence>
<keyword evidence="2" id="KW-1185">Reference proteome</keyword>
<evidence type="ECO:0008006" key="3">
    <source>
        <dbReference type="Google" id="ProtNLM"/>
    </source>
</evidence>